<dbReference type="InterPro" id="IPR043129">
    <property type="entry name" value="ATPase_NBD"/>
</dbReference>
<sequence length="317" mass="35059">MARPKQNFKIALDLANSSIKVATEDYEDRIESYIDTQCSPSDSLGNVVIKDRTLNNTEVFCVGYGAAKSPTGRATVMDKSAKIKEIQKLYLGALAHFPQLPSVMKNYIVVSSHAWQSHKEEIKGKLEVCLNLCLAGKDVELSTEVLLVVPEGFGAIVDYSEERIATLDFGAGTTLLTPYIRKRPQETLVSNIGVNQLYLMITSAMKGKNYGYTGDVRKIREQIELGSFVVEGCNIKEIYQQCLVQWWNENLKEHSYEAVRLTKSGYRVICIGGGVSLPGFAKVLTSKGLEVVSDRPEMASVRGMFKLAMQQAAKKGV</sequence>
<reference evidence="1" key="2">
    <citation type="journal article" date="2022" name="Microbiol. Resour. Announc.">
        <title>Metagenome Sequencing to Explore Phylogenomics of Terrestrial Cyanobacteria.</title>
        <authorList>
            <person name="Ward R.D."/>
            <person name="Stajich J.E."/>
            <person name="Johansen J.R."/>
            <person name="Huntemann M."/>
            <person name="Clum A."/>
            <person name="Foster B."/>
            <person name="Foster B."/>
            <person name="Roux S."/>
            <person name="Palaniappan K."/>
            <person name="Varghese N."/>
            <person name="Mukherjee S."/>
            <person name="Reddy T.B.K."/>
            <person name="Daum C."/>
            <person name="Copeland A."/>
            <person name="Chen I.A."/>
            <person name="Ivanova N.N."/>
            <person name="Kyrpides N.C."/>
            <person name="Shapiro N."/>
            <person name="Eloe-Fadrosh E.A."/>
            <person name="Pietrasiak N."/>
        </authorList>
    </citation>
    <scope>NUCLEOTIDE SEQUENCE</scope>
    <source>
        <strain evidence="1">HA4357-MV3</strain>
    </source>
</reference>
<organism evidence="1 2">
    <name type="scientific">Pelatocladus maniniholoensis HA4357-MV3</name>
    <dbReference type="NCBI Taxonomy" id="1117104"/>
    <lineage>
        <taxon>Bacteria</taxon>
        <taxon>Bacillati</taxon>
        <taxon>Cyanobacteriota</taxon>
        <taxon>Cyanophyceae</taxon>
        <taxon>Nostocales</taxon>
        <taxon>Nostocaceae</taxon>
        <taxon>Pelatocladus</taxon>
    </lineage>
</organism>
<gene>
    <name evidence="1" type="ORF">KME28_04305</name>
</gene>
<reference evidence="1" key="1">
    <citation type="submission" date="2021-05" db="EMBL/GenBank/DDBJ databases">
        <authorList>
            <person name="Pietrasiak N."/>
            <person name="Ward R."/>
            <person name="Stajich J.E."/>
            <person name="Kurbessoian T."/>
        </authorList>
    </citation>
    <scope>NUCLEOTIDE SEQUENCE</scope>
    <source>
        <strain evidence="1">HA4357-MV3</strain>
    </source>
</reference>
<dbReference type="CDD" id="cd10227">
    <property type="entry name" value="ASKHA_NBD_ParM-like"/>
    <property type="match status" value="1"/>
</dbReference>
<dbReference type="EMBL" id="JAHHHW010000043">
    <property type="protein sequence ID" value="MBW4430964.1"/>
    <property type="molecule type" value="Genomic_DNA"/>
</dbReference>
<protein>
    <recommendedName>
        <fullName evidence="3">Actin-like protein N-terminal domain-containing protein</fullName>
    </recommendedName>
</protein>
<dbReference type="Proteomes" id="UP000813215">
    <property type="component" value="Unassembled WGS sequence"/>
</dbReference>
<accession>A0A9E3LS91</accession>
<dbReference type="AlphaFoldDB" id="A0A9E3LS91"/>
<evidence type="ECO:0000313" key="2">
    <source>
        <dbReference type="Proteomes" id="UP000813215"/>
    </source>
</evidence>
<evidence type="ECO:0008006" key="3">
    <source>
        <dbReference type="Google" id="ProtNLM"/>
    </source>
</evidence>
<proteinExistence type="predicted"/>
<evidence type="ECO:0000313" key="1">
    <source>
        <dbReference type="EMBL" id="MBW4430964.1"/>
    </source>
</evidence>
<dbReference type="Gene3D" id="3.30.420.40">
    <property type="match status" value="1"/>
</dbReference>
<name>A0A9E3LS91_9NOST</name>
<comment type="caution">
    <text evidence="1">The sequence shown here is derived from an EMBL/GenBank/DDBJ whole genome shotgun (WGS) entry which is preliminary data.</text>
</comment>
<dbReference type="SUPFAM" id="SSF53067">
    <property type="entry name" value="Actin-like ATPase domain"/>
    <property type="match status" value="1"/>
</dbReference>